<dbReference type="PROSITE" id="PS51737">
    <property type="entry name" value="RECOMBINASE_DNA_BIND"/>
    <property type="match status" value="1"/>
</dbReference>
<dbReference type="AlphaFoldDB" id="A0A219B284"/>
<evidence type="ECO:0000313" key="5">
    <source>
        <dbReference type="EMBL" id="OWV32457.1"/>
    </source>
</evidence>
<dbReference type="OrthoDB" id="7277848at2"/>
<sequence>MPRCPAWVLAKERYDDGGFSGGNIDRPGLKRLLADIEAGRVDIVLLYKIDRLTRSLADFAKIVEVMDAAGASFVSITQSFNTTTSMGRLTLNMLLSFAQFEREVTGERIRDKIAASKKKGIWMGGPVPLGYDVRDRKLVVNDAEAEQVRHIMQRYRALGSVPALAEELNEQGYRTKVQRRASGPHKGGCIFRRGTLYHMLSNRIYRGMIVHKGEAYAGEHEAIVDQDLWDRVQAQLAENACGSSRRKRHQHPSLLIGKVFDGEGRRMTPSHAQRGRKRYRYYVTRPEEVDGSEACRVNAHDLEQLVCEQLAERIETDRFILDNLGKTADLQADRLQRCRKAAVVMASRLRRRDISLRADLLDRVIARVNLKDAGVNVRLDEAGLASELDLSPELIRVDGISINIPAARVRRGRQLRLVVPGDGSAQPKPARRDGKLIALVAEAMAARELVENTPDRSIASIAKEHGRCRTRLGKLVRLSCLAPDIVQSIIEGRQPDTLNAGSLGRKTLPLDWAGQRTMFGFS</sequence>
<keyword evidence="6" id="KW-1185">Reference proteome</keyword>
<evidence type="ECO:0000313" key="6">
    <source>
        <dbReference type="Proteomes" id="UP000198462"/>
    </source>
</evidence>
<dbReference type="Gene3D" id="3.90.1750.20">
    <property type="entry name" value="Putative Large Serine Recombinase, Chain B, Domain 2"/>
    <property type="match status" value="1"/>
</dbReference>
<dbReference type="PROSITE" id="PS51736">
    <property type="entry name" value="RECOMBINASES_3"/>
    <property type="match status" value="1"/>
</dbReference>
<keyword evidence="2" id="KW-0233">DNA recombination</keyword>
<dbReference type="GO" id="GO:0000150">
    <property type="term" value="F:DNA strand exchange activity"/>
    <property type="evidence" value="ECO:0007669"/>
    <property type="project" value="InterPro"/>
</dbReference>
<name>A0A219B284_9SPHN</name>
<dbReference type="InterPro" id="IPR006119">
    <property type="entry name" value="Resolv_N"/>
</dbReference>
<evidence type="ECO:0000256" key="2">
    <source>
        <dbReference type="ARBA" id="ARBA00023172"/>
    </source>
</evidence>
<dbReference type="Pfam" id="PF07508">
    <property type="entry name" value="Recombinase"/>
    <property type="match status" value="1"/>
</dbReference>
<dbReference type="SUPFAM" id="SSF53041">
    <property type="entry name" value="Resolvase-like"/>
    <property type="match status" value="1"/>
</dbReference>
<dbReference type="CDD" id="cd03768">
    <property type="entry name" value="SR_ResInv"/>
    <property type="match status" value="1"/>
</dbReference>
<dbReference type="SMART" id="SM00857">
    <property type="entry name" value="Resolvase"/>
    <property type="match status" value="1"/>
</dbReference>
<feature type="domain" description="Resolvase/invertase-type recombinase catalytic" evidence="3">
    <location>
        <begin position="1"/>
        <end position="120"/>
    </location>
</feature>
<protein>
    <recommendedName>
        <fullName evidence="7">Resolvase</fullName>
    </recommendedName>
</protein>
<evidence type="ECO:0000259" key="3">
    <source>
        <dbReference type="PROSITE" id="PS51736"/>
    </source>
</evidence>
<gene>
    <name evidence="5" type="ORF">B5C34_02630</name>
</gene>
<dbReference type="GO" id="GO:0003677">
    <property type="term" value="F:DNA binding"/>
    <property type="evidence" value="ECO:0007669"/>
    <property type="project" value="UniProtKB-KW"/>
</dbReference>
<dbReference type="InterPro" id="IPR038109">
    <property type="entry name" value="DNA_bind_recomb_sf"/>
</dbReference>
<comment type="caution">
    <text evidence="5">The sequence shown here is derived from an EMBL/GenBank/DDBJ whole genome shotgun (WGS) entry which is preliminary data.</text>
</comment>
<proteinExistence type="predicted"/>
<feature type="domain" description="Recombinase" evidence="4">
    <location>
        <begin position="128"/>
        <end position="242"/>
    </location>
</feature>
<dbReference type="InterPro" id="IPR011109">
    <property type="entry name" value="DNA_bind_recombinase_dom"/>
</dbReference>
<dbReference type="InterPro" id="IPR050639">
    <property type="entry name" value="SSR_resolvase"/>
</dbReference>
<dbReference type="InterPro" id="IPR036162">
    <property type="entry name" value="Resolvase-like_N_sf"/>
</dbReference>
<dbReference type="RefSeq" id="WP_088711253.1">
    <property type="nucleotide sequence ID" value="NZ_NFZT01000001.1"/>
</dbReference>
<reference evidence="6" key="1">
    <citation type="submission" date="2017-05" db="EMBL/GenBank/DDBJ databases">
        <authorList>
            <person name="Lin X."/>
        </authorList>
    </citation>
    <scope>NUCLEOTIDE SEQUENCE [LARGE SCALE GENOMIC DNA]</scope>
    <source>
        <strain evidence="6">JLT2012</strain>
    </source>
</reference>
<accession>A0A219B284</accession>
<dbReference type="PANTHER" id="PTHR30461:SF2">
    <property type="entry name" value="SERINE RECOMBINASE PINE-RELATED"/>
    <property type="match status" value="1"/>
</dbReference>
<dbReference type="Gene3D" id="3.40.50.1390">
    <property type="entry name" value="Resolvase, N-terminal catalytic domain"/>
    <property type="match status" value="1"/>
</dbReference>
<dbReference type="Proteomes" id="UP000198462">
    <property type="component" value="Unassembled WGS sequence"/>
</dbReference>
<organism evidence="5 6">
    <name type="scientific">Pacificimonas flava</name>
    <dbReference type="NCBI Taxonomy" id="1234595"/>
    <lineage>
        <taxon>Bacteria</taxon>
        <taxon>Pseudomonadati</taxon>
        <taxon>Pseudomonadota</taxon>
        <taxon>Alphaproteobacteria</taxon>
        <taxon>Sphingomonadales</taxon>
        <taxon>Sphingosinicellaceae</taxon>
        <taxon>Pacificimonas</taxon>
    </lineage>
</organism>
<keyword evidence="1" id="KW-0238">DNA-binding</keyword>
<dbReference type="Pfam" id="PF00239">
    <property type="entry name" value="Resolvase"/>
    <property type="match status" value="1"/>
</dbReference>
<evidence type="ECO:0000259" key="4">
    <source>
        <dbReference type="PROSITE" id="PS51737"/>
    </source>
</evidence>
<evidence type="ECO:0000256" key="1">
    <source>
        <dbReference type="ARBA" id="ARBA00023125"/>
    </source>
</evidence>
<evidence type="ECO:0008006" key="7">
    <source>
        <dbReference type="Google" id="ProtNLM"/>
    </source>
</evidence>
<dbReference type="EMBL" id="NFZT01000001">
    <property type="protein sequence ID" value="OWV32457.1"/>
    <property type="molecule type" value="Genomic_DNA"/>
</dbReference>
<dbReference type="PANTHER" id="PTHR30461">
    <property type="entry name" value="DNA-INVERTASE FROM LAMBDOID PROPHAGE"/>
    <property type="match status" value="1"/>
</dbReference>